<proteinExistence type="predicted"/>
<gene>
    <name evidence="1" type="ORF">SE15_02170</name>
</gene>
<dbReference type="STRING" id="869279.SE15_02170"/>
<keyword evidence="2" id="KW-1185">Reference proteome</keyword>
<organism evidence="1 2">
    <name type="scientific">Thermanaerothrix daxensis</name>
    <dbReference type="NCBI Taxonomy" id="869279"/>
    <lineage>
        <taxon>Bacteria</taxon>
        <taxon>Bacillati</taxon>
        <taxon>Chloroflexota</taxon>
        <taxon>Anaerolineae</taxon>
        <taxon>Anaerolineales</taxon>
        <taxon>Anaerolineaceae</taxon>
        <taxon>Thermanaerothrix</taxon>
    </lineage>
</organism>
<sequence>MRLWRILGFLFTLAVGLGLGLYLGWGIMAAQPQNTTPDTLRADYQADYVLMVAEIYQHEGDVNAAAQRLALLGESPLRKVQEAILTAQQLGYAREDVETLARLFQALQTQPQIQPTVAP</sequence>
<dbReference type="OrthoDB" id="165857at2"/>
<dbReference type="Proteomes" id="UP000050544">
    <property type="component" value="Unassembled WGS sequence"/>
</dbReference>
<dbReference type="RefSeq" id="WP_054520454.1">
    <property type="nucleotide sequence ID" value="NZ_LGKO01000002.1"/>
</dbReference>
<accession>A0A0P6XX01</accession>
<reference evidence="1 2" key="1">
    <citation type="submission" date="2015-07" db="EMBL/GenBank/DDBJ databases">
        <title>Whole genome sequence of Thermanaerothrix daxensis DSM 23592.</title>
        <authorList>
            <person name="Hemp J."/>
            <person name="Ward L.M."/>
            <person name="Pace L.A."/>
            <person name="Fischer W.W."/>
        </authorList>
    </citation>
    <scope>NUCLEOTIDE SEQUENCE [LARGE SCALE GENOMIC DNA]</scope>
    <source>
        <strain evidence="1 2">GNS-1</strain>
    </source>
</reference>
<name>A0A0P6XX01_9CHLR</name>
<evidence type="ECO:0000313" key="2">
    <source>
        <dbReference type="Proteomes" id="UP000050544"/>
    </source>
</evidence>
<dbReference type="EMBL" id="LGKO01000002">
    <property type="protein sequence ID" value="KPL84017.1"/>
    <property type="molecule type" value="Genomic_DNA"/>
</dbReference>
<comment type="caution">
    <text evidence="1">The sequence shown here is derived from an EMBL/GenBank/DDBJ whole genome shotgun (WGS) entry which is preliminary data.</text>
</comment>
<dbReference type="AlphaFoldDB" id="A0A0P6XX01"/>
<evidence type="ECO:0000313" key="1">
    <source>
        <dbReference type="EMBL" id="KPL84017.1"/>
    </source>
</evidence>
<protein>
    <submittedName>
        <fullName evidence="1">Uncharacterized protein</fullName>
    </submittedName>
</protein>